<proteinExistence type="predicted"/>
<dbReference type="EMBL" id="CP120365">
    <property type="protein sequence ID" value="WHS94160.1"/>
    <property type="molecule type" value="Genomic_DNA"/>
</dbReference>
<sequence length="123" mass="13541">MNSMTKSLSITIIDDDQSVRESLLDLLEVFGYSVRIFASAYEFLESSAIPETNCLLLDISMPGMGGVDLNLELKRREIEIPVVFMTGHAQDAVINEAKKAGTCLFKPFASKELRSAIELAVNP</sequence>
<evidence type="ECO:0000256" key="1">
    <source>
        <dbReference type="ARBA" id="ARBA00022553"/>
    </source>
</evidence>
<evidence type="ECO:0000259" key="5">
    <source>
        <dbReference type="PROSITE" id="PS50110"/>
    </source>
</evidence>
<dbReference type="InterPro" id="IPR001789">
    <property type="entry name" value="Sig_transdc_resp-reg_receiver"/>
</dbReference>
<dbReference type="PANTHER" id="PTHR44591:SF3">
    <property type="entry name" value="RESPONSE REGULATORY DOMAIN-CONTAINING PROTEIN"/>
    <property type="match status" value="1"/>
</dbReference>
<dbReference type="SMART" id="SM00448">
    <property type="entry name" value="REC"/>
    <property type="match status" value="1"/>
</dbReference>
<dbReference type="Gene3D" id="3.40.50.2300">
    <property type="match status" value="1"/>
</dbReference>
<keyword evidence="2" id="KW-0805">Transcription regulation</keyword>
<dbReference type="Proteomes" id="UP001233264">
    <property type="component" value="Chromosome"/>
</dbReference>
<feature type="modified residue" description="4-aspartylphosphate" evidence="4">
    <location>
        <position position="58"/>
    </location>
</feature>
<organism evidence="6 7">
    <name type="scientific">Sinorhizobium kummerowiae</name>
    <dbReference type="NCBI Taxonomy" id="158892"/>
    <lineage>
        <taxon>Bacteria</taxon>
        <taxon>Pseudomonadati</taxon>
        <taxon>Pseudomonadota</taxon>
        <taxon>Alphaproteobacteria</taxon>
        <taxon>Hyphomicrobiales</taxon>
        <taxon>Rhizobiaceae</taxon>
        <taxon>Sinorhizobium/Ensifer group</taxon>
        <taxon>Sinorhizobium</taxon>
    </lineage>
</organism>
<evidence type="ECO:0000256" key="4">
    <source>
        <dbReference type="PROSITE-ProRule" id="PRU00169"/>
    </source>
</evidence>
<accession>A0ABY8T8H9</accession>
<dbReference type="Pfam" id="PF00072">
    <property type="entry name" value="Response_reg"/>
    <property type="match status" value="1"/>
</dbReference>
<gene>
    <name evidence="6" type="ORF">PZL22_001856</name>
</gene>
<dbReference type="PROSITE" id="PS50110">
    <property type="entry name" value="RESPONSE_REGULATORY"/>
    <property type="match status" value="1"/>
</dbReference>
<keyword evidence="7" id="KW-1185">Reference proteome</keyword>
<reference evidence="6 7" key="1">
    <citation type="submission" date="2023-03" db="EMBL/GenBank/DDBJ databases">
        <authorList>
            <person name="Menendez E."/>
            <person name="Kaur S."/>
            <person name="Flores-Felix J.D."/>
            <person name="diCenzo G.C."/>
            <person name="Peix A."/>
            <person name="Velazquez E."/>
        </authorList>
    </citation>
    <scope>NUCLEOTIDE SEQUENCE [LARGE SCALE GENOMIC DNA]</scope>
    <source>
        <strain evidence="6 7">CCBAU 71714</strain>
    </source>
</reference>
<dbReference type="InterPro" id="IPR011006">
    <property type="entry name" value="CheY-like_superfamily"/>
</dbReference>
<dbReference type="SUPFAM" id="SSF52172">
    <property type="entry name" value="CheY-like"/>
    <property type="match status" value="1"/>
</dbReference>
<feature type="domain" description="Response regulatory" evidence="5">
    <location>
        <begin position="9"/>
        <end position="121"/>
    </location>
</feature>
<keyword evidence="3" id="KW-0804">Transcription</keyword>
<evidence type="ECO:0000313" key="7">
    <source>
        <dbReference type="Proteomes" id="UP001233264"/>
    </source>
</evidence>
<dbReference type="PANTHER" id="PTHR44591">
    <property type="entry name" value="STRESS RESPONSE REGULATOR PROTEIN 1"/>
    <property type="match status" value="1"/>
</dbReference>
<protein>
    <submittedName>
        <fullName evidence="6">Response regulator</fullName>
    </submittedName>
</protein>
<evidence type="ECO:0000256" key="3">
    <source>
        <dbReference type="ARBA" id="ARBA00023163"/>
    </source>
</evidence>
<evidence type="ECO:0000313" key="6">
    <source>
        <dbReference type="EMBL" id="WHS94160.1"/>
    </source>
</evidence>
<dbReference type="InterPro" id="IPR050595">
    <property type="entry name" value="Bact_response_regulator"/>
</dbReference>
<keyword evidence="1 4" id="KW-0597">Phosphoprotein</keyword>
<name>A0ABY8T8H9_9HYPH</name>
<evidence type="ECO:0000256" key="2">
    <source>
        <dbReference type="ARBA" id="ARBA00023015"/>
    </source>
</evidence>